<keyword evidence="6 12" id="KW-0418">Kinase</keyword>
<keyword evidence="5" id="KW-0547">Nucleotide-binding</keyword>
<dbReference type="InterPro" id="IPR050482">
    <property type="entry name" value="Sensor_HK_TwoCompSys"/>
</dbReference>
<dbReference type="GO" id="GO:0046983">
    <property type="term" value="F:protein dimerization activity"/>
    <property type="evidence" value="ECO:0007669"/>
    <property type="project" value="InterPro"/>
</dbReference>
<dbReference type="Gene3D" id="3.30.565.10">
    <property type="entry name" value="Histidine kinase-like ATPase, C-terminal domain"/>
    <property type="match status" value="1"/>
</dbReference>
<proteinExistence type="predicted"/>
<dbReference type="Pfam" id="PF07730">
    <property type="entry name" value="HisKA_3"/>
    <property type="match status" value="1"/>
</dbReference>
<feature type="transmembrane region" description="Helical" evidence="10">
    <location>
        <begin position="110"/>
        <end position="140"/>
    </location>
</feature>
<evidence type="ECO:0000256" key="7">
    <source>
        <dbReference type="ARBA" id="ARBA00022840"/>
    </source>
</evidence>
<dbReference type="OrthoDB" id="227596at2"/>
<accession>A0A0M2HAG6</accession>
<evidence type="ECO:0000259" key="11">
    <source>
        <dbReference type="Pfam" id="PF07730"/>
    </source>
</evidence>
<keyword evidence="10" id="KW-1133">Transmembrane helix</keyword>
<comment type="catalytic activity">
    <reaction evidence="1">
        <text>ATP + protein L-histidine = ADP + protein N-phospho-L-histidine.</text>
        <dbReference type="EC" id="2.7.13.3"/>
    </reaction>
</comment>
<feature type="domain" description="Signal transduction histidine kinase subgroup 3 dimerisation and phosphoacceptor" evidence="11">
    <location>
        <begin position="228"/>
        <end position="293"/>
    </location>
</feature>
<sequence>MRHPAADTRVPRSRYLRIPHEGDDLPLSSRHTGGVTRDPTSPAPTPDTLAPPHPVIPAWVGDVIAAVLIVAVAFAPLPGPEFRPDGWAQLALVVAPAALLPFRRRWPVSVLLVCLALYGVAAWIGLLSPGIGLGVAIAMFGVANRSTRRRTVIIGAITVVIVFVFSIPAAVGSVFDPRVFQFVFAVAFAAAAGDGARSRRAYIAAITERAERAEQTREAEARRRVTEERLRLARDLHDAVAHQIAVISLNAGVASSALPGHPERAAAALGTIRGAARTVLGEIGGLLAMLRADDPDDGVDAPQVGLERLPDLLDQFRSTGLDVQVRIEGGIDQATGAVGIVAYRVIQEALTNVHKHGAEHRAHVLIDVGTAALRVVVTNPVHARSARGGAGTGVGLIGLRERVGSVRGSVHAGPAPGGWRLSAILPLTKEGAP</sequence>
<dbReference type="GO" id="GO:0005524">
    <property type="term" value="F:ATP binding"/>
    <property type="evidence" value="ECO:0007669"/>
    <property type="project" value="UniProtKB-KW"/>
</dbReference>
<name>A0A0M2HAG6_MICTR</name>
<keyword evidence="7" id="KW-0067">ATP-binding</keyword>
<feature type="transmembrane region" description="Helical" evidence="10">
    <location>
        <begin position="56"/>
        <end position="75"/>
    </location>
</feature>
<dbReference type="InterPro" id="IPR011712">
    <property type="entry name" value="Sig_transdc_His_kin_sub3_dim/P"/>
</dbReference>
<keyword evidence="13" id="KW-1185">Reference proteome</keyword>
<dbReference type="PANTHER" id="PTHR24421">
    <property type="entry name" value="NITRATE/NITRITE SENSOR PROTEIN NARX-RELATED"/>
    <property type="match status" value="1"/>
</dbReference>
<feature type="transmembrane region" description="Helical" evidence="10">
    <location>
        <begin position="152"/>
        <end position="173"/>
    </location>
</feature>
<keyword evidence="4 12" id="KW-0808">Transferase</keyword>
<comment type="caution">
    <text evidence="12">The sequence shown here is derived from an EMBL/GenBank/DDBJ whole genome shotgun (WGS) entry which is preliminary data.</text>
</comment>
<dbReference type="Gene3D" id="1.20.5.1930">
    <property type="match status" value="1"/>
</dbReference>
<gene>
    <name evidence="12" type="primary">liaS_3</name>
    <name evidence="12" type="ORF">RS82_02884</name>
</gene>
<dbReference type="CDD" id="cd16917">
    <property type="entry name" value="HATPase_UhpB-NarQ-NarX-like"/>
    <property type="match status" value="1"/>
</dbReference>
<feature type="region of interest" description="Disordered" evidence="9">
    <location>
        <begin position="19"/>
        <end position="49"/>
    </location>
</feature>
<evidence type="ECO:0000256" key="1">
    <source>
        <dbReference type="ARBA" id="ARBA00000085"/>
    </source>
</evidence>
<dbReference type="GO" id="GO:0016020">
    <property type="term" value="C:membrane"/>
    <property type="evidence" value="ECO:0007669"/>
    <property type="project" value="InterPro"/>
</dbReference>
<dbReference type="AlphaFoldDB" id="A0A0M2HAG6"/>
<evidence type="ECO:0000313" key="13">
    <source>
        <dbReference type="Proteomes" id="UP000034098"/>
    </source>
</evidence>
<keyword evidence="10" id="KW-0472">Membrane</keyword>
<dbReference type="PATRIC" id="fig|69370.6.peg.2931"/>
<keyword evidence="10" id="KW-0812">Transmembrane</keyword>
<evidence type="ECO:0000256" key="5">
    <source>
        <dbReference type="ARBA" id="ARBA00022741"/>
    </source>
</evidence>
<evidence type="ECO:0000256" key="4">
    <source>
        <dbReference type="ARBA" id="ARBA00022679"/>
    </source>
</evidence>
<evidence type="ECO:0000256" key="3">
    <source>
        <dbReference type="ARBA" id="ARBA00022553"/>
    </source>
</evidence>
<evidence type="ECO:0000256" key="10">
    <source>
        <dbReference type="SAM" id="Phobius"/>
    </source>
</evidence>
<dbReference type="PANTHER" id="PTHR24421:SF10">
    <property type="entry name" value="NITRATE_NITRITE SENSOR PROTEIN NARQ"/>
    <property type="match status" value="1"/>
</dbReference>
<dbReference type="Proteomes" id="UP000034098">
    <property type="component" value="Unassembled WGS sequence"/>
</dbReference>
<keyword evidence="8" id="KW-0902">Two-component regulatory system</keyword>
<reference evidence="12 13" key="1">
    <citation type="submission" date="2015-02" db="EMBL/GenBank/DDBJ databases">
        <title>Draft genome sequences of ten Microbacterium spp. with emphasis on heavy metal contaminated environments.</title>
        <authorList>
            <person name="Corretto E."/>
        </authorList>
    </citation>
    <scope>NUCLEOTIDE SEQUENCE [LARGE SCALE GENOMIC DNA]</scope>
    <source>
        <strain evidence="12 13">DSM 8608</strain>
    </source>
</reference>
<evidence type="ECO:0000256" key="2">
    <source>
        <dbReference type="ARBA" id="ARBA00012438"/>
    </source>
</evidence>
<evidence type="ECO:0000256" key="8">
    <source>
        <dbReference type="ARBA" id="ARBA00023012"/>
    </source>
</evidence>
<evidence type="ECO:0000256" key="9">
    <source>
        <dbReference type="SAM" id="MobiDB-lite"/>
    </source>
</evidence>
<evidence type="ECO:0000256" key="6">
    <source>
        <dbReference type="ARBA" id="ARBA00022777"/>
    </source>
</evidence>
<dbReference type="EMBL" id="JYJA01000037">
    <property type="protein sequence ID" value="KJL41654.1"/>
    <property type="molecule type" value="Genomic_DNA"/>
</dbReference>
<dbReference type="InterPro" id="IPR036890">
    <property type="entry name" value="HATPase_C_sf"/>
</dbReference>
<protein>
    <recommendedName>
        <fullName evidence="2">histidine kinase</fullName>
        <ecNumber evidence="2">2.7.13.3</ecNumber>
    </recommendedName>
</protein>
<dbReference type="SUPFAM" id="SSF55874">
    <property type="entry name" value="ATPase domain of HSP90 chaperone/DNA topoisomerase II/histidine kinase"/>
    <property type="match status" value="1"/>
</dbReference>
<dbReference type="EC" id="2.7.13.3" evidence="2"/>
<organism evidence="12 13">
    <name type="scientific">Microbacterium trichothecenolyticum</name>
    <name type="common">Aureobacterium trichothecenolyticum</name>
    <dbReference type="NCBI Taxonomy" id="69370"/>
    <lineage>
        <taxon>Bacteria</taxon>
        <taxon>Bacillati</taxon>
        <taxon>Actinomycetota</taxon>
        <taxon>Actinomycetes</taxon>
        <taxon>Micrococcales</taxon>
        <taxon>Microbacteriaceae</taxon>
        <taxon>Microbacterium</taxon>
    </lineage>
</organism>
<evidence type="ECO:0000313" key="12">
    <source>
        <dbReference type="EMBL" id="KJL41654.1"/>
    </source>
</evidence>
<dbReference type="GO" id="GO:0000155">
    <property type="term" value="F:phosphorelay sensor kinase activity"/>
    <property type="evidence" value="ECO:0007669"/>
    <property type="project" value="InterPro"/>
</dbReference>
<keyword evidence="3" id="KW-0597">Phosphoprotein</keyword>